<comment type="caution">
    <text evidence="1">The sequence shown here is derived from an EMBL/GenBank/DDBJ whole genome shotgun (WGS) entry which is preliminary data.</text>
</comment>
<dbReference type="OrthoDB" id="3068380at2759"/>
<sequence length="104" mass="12003">NGRFGFADMIFGDVNYSIIELKYVNILGLIEATKNDWNVSPCTNDLYLLGYPKFIRLVLARKLKSRKMDEKDGKRVHRTFQESKTGIYTPFGVEGKMPFFGQPF</sequence>
<keyword evidence="2" id="KW-1185">Reference proteome</keyword>
<feature type="non-terminal residue" evidence="1">
    <location>
        <position position="1"/>
    </location>
</feature>
<proteinExistence type="predicted"/>
<protein>
    <submittedName>
        <fullName evidence="1">6336_t:CDS:1</fullName>
    </submittedName>
</protein>
<name>A0A9N9IP83_9GLOM</name>
<reference evidence="1" key="1">
    <citation type="submission" date="2021-06" db="EMBL/GenBank/DDBJ databases">
        <authorList>
            <person name="Kallberg Y."/>
            <person name="Tangrot J."/>
            <person name="Rosling A."/>
        </authorList>
    </citation>
    <scope>NUCLEOTIDE SEQUENCE</scope>
    <source>
        <strain evidence="1">MA453B</strain>
    </source>
</reference>
<evidence type="ECO:0000313" key="2">
    <source>
        <dbReference type="Proteomes" id="UP000789405"/>
    </source>
</evidence>
<dbReference type="AlphaFoldDB" id="A0A9N9IP83"/>
<gene>
    <name evidence="1" type="ORF">DERYTH_LOCUS16408</name>
</gene>
<evidence type="ECO:0000313" key="1">
    <source>
        <dbReference type="EMBL" id="CAG8745621.1"/>
    </source>
</evidence>
<accession>A0A9N9IP83</accession>
<dbReference type="Proteomes" id="UP000789405">
    <property type="component" value="Unassembled WGS sequence"/>
</dbReference>
<organism evidence="1 2">
    <name type="scientific">Dentiscutata erythropus</name>
    <dbReference type="NCBI Taxonomy" id="1348616"/>
    <lineage>
        <taxon>Eukaryota</taxon>
        <taxon>Fungi</taxon>
        <taxon>Fungi incertae sedis</taxon>
        <taxon>Mucoromycota</taxon>
        <taxon>Glomeromycotina</taxon>
        <taxon>Glomeromycetes</taxon>
        <taxon>Diversisporales</taxon>
        <taxon>Gigasporaceae</taxon>
        <taxon>Dentiscutata</taxon>
    </lineage>
</organism>
<dbReference type="EMBL" id="CAJVPY010014275">
    <property type="protein sequence ID" value="CAG8745621.1"/>
    <property type="molecule type" value="Genomic_DNA"/>
</dbReference>